<dbReference type="NCBIfam" id="TIGR02799">
    <property type="entry name" value="thio_ybgC"/>
    <property type="match status" value="1"/>
</dbReference>
<dbReference type="NCBIfam" id="TIGR00051">
    <property type="entry name" value="YbgC/FadM family acyl-CoA thioesterase"/>
    <property type="match status" value="1"/>
</dbReference>
<evidence type="ECO:0000313" key="3">
    <source>
        <dbReference type="EMBL" id="UXA64629.1"/>
    </source>
</evidence>
<evidence type="ECO:0000256" key="2">
    <source>
        <dbReference type="ARBA" id="ARBA00022801"/>
    </source>
</evidence>
<dbReference type="SUPFAM" id="SSF54637">
    <property type="entry name" value="Thioesterase/thiol ester dehydrase-isomerase"/>
    <property type="match status" value="1"/>
</dbReference>
<dbReference type="AlphaFoldDB" id="A0A9Q9IWW9"/>
<dbReference type="PANTHER" id="PTHR31793">
    <property type="entry name" value="4-HYDROXYBENZOYL-COA THIOESTERASE FAMILY MEMBER"/>
    <property type="match status" value="1"/>
</dbReference>
<dbReference type="Pfam" id="PF13279">
    <property type="entry name" value="4HBT_2"/>
    <property type="match status" value="1"/>
</dbReference>
<dbReference type="Proteomes" id="UP001058381">
    <property type="component" value="Chromosome"/>
</dbReference>
<evidence type="ECO:0000256" key="1">
    <source>
        <dbReference type="ARBA" id="ARBA00005953"/>
    </source>
</evidence>
<dbReference type="InterPro" id="IPR029069">
    <property type="entry name" value="HotDog_dom_sf"/>
</dbReference>
<dbReference type="PROSITE" id="PS01328">
    <property type="entry name" value="4HBCOA_THIOESTERASE"/>
    <property type="match status" value="1"/>
</dbReference>
<dbReference type="PANTHER" id="PTHR31793:SF37">
    <property type="entry name" value="ACYL-COA THIOESTER HYDROLASE YBGC"/>
    <property type="match status" value="1"/>
</dbReference>
<gene>
    <name evidence="3" type="primary">ybgC</name>
    <name evidence="3" type="ORF">M0D43_17105</name>
</gene>
<organism evidence="3 4">
    <name type="scientific">Xanthomonas prunicola</name>
    <dbReference type="NCBI Taxonomy" id="2053930"/>
    <lineage>
        <taxon>Bacteria</taxon>
        <taxon>Pseudomonadati</taxon>
        <taxon>Pseudomonadota</taxon>
        <taxon>Gammaproteobacteria</taxon>
        <taxon>Lysobacterales</taxon>
        <taxon>Lysobacteraceae</taxon>
        <taxon>Xanthomonas</taxon>
    </lineage>
</organism>
<dbReference type="InterPro" id="IPR050563">
    <property type="entry name" value="4-hydroxybenzoyl-CoA_TE"/>
</dbReference>
<dbReference type="GO" id="GO:0047617">
    <property type="term" value="F:fatty acyl-CoA hydrolase activity"/>
    <property type="evidence" value="ECO:0007669"/>
    <property type="project" value="TreeGrafter"/>
</dbReference>
<evidence type="ECO:0000313" key="4">
    <source>
        <dbReference type="Proteomes" id="UP001058381"/>
    </source>
</evidence>
<dbReference type="InterPro" id="IPR008272">
    <property type="entry name" value="HB-CoA_thioesterase_AS"/>
</dbReference>
<protein>
    <submittedName>
        <fullName evidence="3">Tol-pal system-associated acyl-CoA thioesterase</fullName>
    </submittedName>
</protein>
<comment type="similarity">
    <text evidence="1">Belongs to the 4-hydroxybenzoyl-CoA thioesterase family.</text>
</comment>
<name>A0A9Q9IWW9_9XANT</name>
<sequence length="165" mass="18832">MPAHVGHLDQKRLPMTTDSRFPSDSPSIFSWPTRVYWEDTDAGGVVYHARYVAFMERARTEWMRALGYGQERMRQDHGLVFAVRSMQLDFLKPARLDDALSVSAVLLRCRRASLLFAQSVRREGEVLLTAEVRIAALDASDFRPRGMDDALYDVLKASETTESDY</sequence>
<keyword evidence="2" id="KW-0378">Hydrolase</keyword>
<dbReference type="FunFam" id="3.10.129.10:FF:000004">
    <property type="entry name" value="Tol-pal system-associated acyl-CoA thioesterase"/>
    <property type="match status" value="1"/>
</dbReference>
<dbReference type="InterPro" id="IPR006684">
    <property type="entry name" value="YbgC/YbaW"/>
</dbReference>
<accession>A0A9Q9IWW9</accession>
<reference evidence="3" key="1">
    <citation type="submission" date="2022-04" db="EMBL/GenBank/DDBJ databases">
        <title>Xanthomonas prunicola pv. tritici, a pathogen causing a previously unreported foliar disease of wheat.</title>
        <authorList>
            <person name="Clavijo F."/>
            <person name="Curland R.D."/>
            <person name="Dill-Macky R."/>
            <person name="Pereyra S."/>
            <person name="Roman-Reyna V."/>
            <person name="Siri M.I."/>
        </authorList>
    </citation>
    <scope>NUCLEOTIDE SEQUENCE</scope>
    <source>
        <strain evidence="3">CIX249</strain>
    </source>
</reference>
<dbReference type="CDD" id="cd00586">
    <property type="entry name" value="4HBT"/>
    <property type="match status" value="1"/>
</dbReference>
<dbReference type="InterPro" id="IPR014166">
    <property type="entry name" value="Tol-Pal_acyl-CoA_thioesterase"/>
</dbReference>
<proteinExistence type="inferred from homology"/>
<dbReference type="EMBL" id="CP096142">
    <property type="protein sequence ID" value="UXA64629.1"/>
    <property type="molecule type" value="Genomic_DNA"/>
</dbReference>
<dbReference type="Gene3D" id="3.10.129.10">
    <property type="entry name" value="Hotdog Thioesterase"/>
    <property type="match status" value="1"/>
</dbReference>